<accession>A0A813QR96</accession>
<evidence type="ECO:0000313" key="2">
    <source>
        <dbReference type="EMBL" id="CAF0739446.1"/>
    </source>
</evidence>
<keyword evidence="4" id="KW-1185">Reference proteome</keyword>
<dbReference type="Proteomes" id="UP000663877">
    <property type="component" value="Unassembled WGS sequence"/>
</dbReference>
<dbReference type="EMBL" id="CAJNOI010000008">
    <property type="protein sequence ID" value="CAF0770869.1"/>
    <property type="molecule type" value="Genomic_DNA"/>
</dbReference>
<name>A0A813QR96_9BILA</name>
<evidence type="ECO:0000313" key="4">
    <source>
        <dbReference type="Proteomes" id="UP000663832"/>
    </source>
</evidence>
<dbReference type="AlphaFoldDB" id="A0A813QR96"/>
<dbReference type="OrthoDB" id="10031851at2759"/>
<comment type="caution">
    <text evidence="3">The sequence shown here is derived from an EMBL/GenBank/DDBJ whole genome shotgun (WGS) entry which is preliminary data.</text>
</comment>
<dbReference type="Proteomes" id="UP000663832">
    <property type="component" value="Unassembled WGS sequence"/>
</dbReference>
<evidence type="ECO:0000313" key="5">
    <source>
        <dbReference type="Proteomes" id="UP000663877"/>
    </source>
</evidence>
<organism evidence="3 5">
    <name type="scientific">Adineta steineri</name>
    <dbReference type="NCBI Taxonomy" id="433720"/>
    <lineage>
        <taxon>Eukaryota</taxon>
        <taxon>Metazoa</taxon>
        <taxon>Spiralia</taxon>
        <taxon>Gnathifera</taxon>
        <taxon>Rotifera</taxon>
        <taxon>Eurotatoria</taxon>
        <taxon>Bdelloidea</taxon>
        <taxon>Adinetida</taxon>
        <taxon>Adinetidae</taxon>
        <taxon>Adineta</taxon>
    </lineage>
</organism>
<gene>
    <name evidence="3" type="ORF">BJG266_LOCUS3558</name>
    <name evidence="1" type="ORF">QVE165_LOCUS489</name>
    <name evidence="2" type="ORF">QVE165_LOCUS818</name>
</gene>
<dbReference type="EMBL" id="CAJNOM010000002">
    <property type="protein sequence ID" value="CAF0739446.1"/>
    <property type="molecule type" value="Genomic_DNA"/>
</dbReference>
<reference evidence="3" key="1">
    <citation type="submission" date="2021-02" db="EMBL/GenBank/DDBJ databases">
        <authorList>
            <person name="Nowell W R."/>
        </authorList>
    </citation>
    <scope>NUCLEOTIDE SEQUENCE</scope>
</reference>
<evidence type="ECO:0000313" key="1">
    <source>
        <dbReference type="EMBL" id="CAF0734410.1"/>
    </source>
</evidence>
<protein>
    <submittedName>
        <fullName evidence="3">Uncharacterized protein</fullName>
    </submittedName>
</protein>
<proteinExistence type="predicted"/>
<evidence type="ECO:0000313" key="3">
    <source>
        <dbReference type="EMBL" id="CAF0770869.1"/>
    </source>
</evidence>
<dbReference type="EMBL" id="CAJNOM010000002">
    <property type="protein sequence ID" value="CAF0734410.1"/>
    <property type="molecule type" value="Genomic_DNA"/>
</dbReference>
<sequence>MSRSFIESEIEEELSKEKQAIFERLSNIFDPDTAISFVCPQTNEARDNTSLEELNLLNSNDQEEFLQRLRSAVHFTTTTQSLSHVDLEAAYQSFVRDQVAQQASRQELEQFVRNSSDIDSAKRYLDMANEVLINPHQSQLLFRSSKLNEQKANLLKSSGYSNSLQQLNNDPSIQKYFSETINNTSRYPIQDEEEEEFFTDKQNLSRSQSMHVQHKEKKYHVKFLKDLDAHNPIYRPISTRRLPSTKRLAERNIESLFAKESSIVQGQSTESNLHHETFPPLTLAALKEYRPTFTPKSTSLQRMSSAISIQQRRKPMRKADFIWNQSIVSSAKHK</sequence>